<dbReference type="OrthoDB" id="3697292at2"/>
<evidence type="ECO:0000313" key="2">
    <source>
        <dbReference type="Proteomes" id="UP000199352"/>
    </source>
</evidence>
<evidence type="ECO:0000313" key="1">
    <source>
        <dbReference type="EMBL" id="SES08570.1"/>
    </source>
</evidence>
<reference evidence="2" key="1">
    <citation type="submission" date="2016-10" db="EMBL/GenBank/DDBJ databases">
        <authorList>
            <person name="Varghese N."/>
            <person name="Submissions S."/>
        </authorList>
    </citation>
    <scope>NUCLEOTIDE SEQUENCE [LARGE SCALE GENOMIC DNA]</scope>
    <source>
        <strain evidence="2">CGMCC 4.3525</strain>
    </source>
</reference>
<protein>
    <submittedName>
        <fullName evidence="1">Uncharacterized protein</fullName>
    </submittedName>
</protein>
<dbReference type="EMBL" id="FOFR01000021">
    <property type="protein sequence ID" value="SES08570.1"/>
    <property type="molecule type" value="Genomic_DNA"/>
</dbReference>
<organism evidence="1 2">
    <name type="scientific">Lentzea xinjiangensis</name>
    <dbReference type="NCBI Taxonomy" id="402600"/>
    <lineage>
        <taxon>Bacteria</taxon>
        <taxon>Bacillati</taxon>
        <taxon>Actinomycetota</taxon>
        <taxon>Actinomycetes</taxon>
        <taxon>Pseudonocardiales</taxon>
        <taxon>Pseudonocardiaceae</taxon>
        <taxon>Lentzea</taxon>
    </lineage>
</organism>
<dbReference type="STRING" id="402600.SAMN05216188_121105"/>
<accession>A0A1H9UGA9</accession>
<dbReference type="RefSeq" id="WP_089958659.1">
    <property type="nucleotide sequence ID" value="NZ_FOFR01000021.1"/>
</dbReference>
<keyword evidence="2" id="KW-1185">Reference proteome</keyword>
<dbReference type="Proteomes" id="UP000199352">
    <property type="component" value="Unassembled WGS sequence"/>
</dbReference>
<dbReference type="AlphaFoldDB" id="A0A1H9UGA9"/>
<proteinExistence type="predicted"/>
<sequence length="70" mass="7456">MATKPCPSRGAIVTYLNPDVMHPSVYVRGVVIGTHVVDPQTAHTWVPVIRSDGTMLVLDTANIIKVAASS</sequence>
<name>A0A1H9UGA9_9PSEU</name>
<gene>
    <name evidence="1" type="ORF">SAMN05216188_121105</name>
</gene>